<dbReference type="Gene3D" id="3.80.10.10">
    <property type="entry name" value="Ribonuclease Inhibitor"/>
    <property type="match status" value="1"/>
</dbReference>
<sequence>MGKQYRNIPLRYFSELTWINLTRTTISSGDFLKLVGTAKHLEMVNIESCSRISEEAIFKAKRFLPCLRRINISFNDQLSVLAVACLCSCSSLRDIRARGIKLQAKELLFLTRTFPRLGNGRLTLD</sequence>
<dbReference type="SUPFAM" id="SSF52047">
    <property type="entry name" value="RNI-like"/>
    <property type="match status" value="1"/>
</dbReference>
<comment type="caution">
    <text evidence="1">The sequence shown here is derived from an EMBL/GenBank/DDBJ whole genome shotgun (WGS) entry which is preliminary data.</text>
</comment>
<feature type="non-terminal residue" evidence="1">
    <location>
        <position position="125"/>
    </location>
</feature>
<organism evidence="1 2">
    <name type="scientific">Porites lobata</name>
    <dbReference type="NCBI Taxonomy" id="104759"/>
    <lineage>
        <taxon>Eukaryota</taxon>
        <taxon>Metazoa</taxon>
        <taxon>Cnidaria</taxon>
        <taxon>Anthozoa</taxon>
        <taxon>Hexacorallia</taxon>
        <taxon>Scleractinia</taxon>
        <taxon>Fungiina</taxon>
        <taxon>Poritidae</taxon>
        <taxon>Porites</taxon>
    </lineage>
</organism>
<reference evidence="1 2" key="1">
    <citation type="submission" date="2022-05" db="EMBL/GenBank/DDBJ databases">
        <authorList>
            <consortium name="Genoscope - CEA"/>
            <person name="William W."/>
        </authorList>
    </citation>
    <scope>NUCLEOTIDE SEQUENCE [LARGE SCALE GENOMIC DNA]</scope>
</reference>
<evidence type="ECO:0000313" key="2">
    <source>
        <dbReference type="Proteomes" id="UP001159405"/>
    </source>
</evidence>
<keyword evidence="2" id="KW-1185">Reference proteome</keyword>
<proteinExistence type="predicted"/>
<dbReference type="InterPro" id="IPR032675">
    <property type="entry name" value="LRR_dom_sf"/>
</dbReference>
<evidence type="ECO:0000313" key="1">
    <source>
        <dbReference type="EMBL" id="CAH3153321.1"/>
    </source>
</evidence>
<dbReference type="EMBL" id="CALNXK010000096">
    <property type="protein sequence ID" value="CAH3153321.1"/>
    <property type="molecule type" value="Genomic_DNA"/>
</dbReference>
<protein>
    <submittedName>
        <fullName evidence="1">Uncharacterized protein</fullName>
    </submittedName>
</protein>
<gene>
    <name evidence="1" type="ORF">PLOB_00049526</name>
</gene>
<accession>A0ABN8Q203</accession>
<dbReference type="Proteomes" id="UP001159405">
    <property type="component" value="Unassembled WGS sequence"/>
</dbReference>
<name>A0ABN8Q203_9CNID</name>